<dbReference type="GO" id="GO:0051015">
    <property type="term" value="F:actin filament binding"/>
    <property type="evidence" value="ECO:0007669"/>
    <property type="project" value="InterPro"/>
</dbReference>
<keyword evidence="8" id="KW-1185">Reference proteome</keyword>
<name>A0AAD3XL10_NEPGR</name>
<dbReference type="FunFam" id="2.60.40.10:FF:002225">
    <property type="entry name" value="Gamete expressed 2"/>
    <property type="match status" value="1"/>
</dbReference>
<dbReference type="InterPro" id="IPR013783">
    <property type="entry name" value="Ig-like_fold"/>
</dbReference>
<evidence type="ECO:0000256" key="4">
    <source>
        <dbReference type="SAM" id="Phobius"/>
    </source>
</evidence>
<feature type="region of interest" description="Disordered" evidence="3">
    <location>
        <begin position="1013"/>
        <end position="1034"/>
    </location>
</feature>
<feature type="region of interest" description="Disordered" evidence="3">
    <location>
        <begin position="1059"/>
        <end position="1104"/>
    </location>
</feature>
<dbReference type="GO" id="GO:0030036">
    <property type="term" value="P:actin cytoskeleton organization"/>
    <property type="evidence" value="ECO:0007669"/>
    <property type="project" value="InterPro"/>
</dbReference>
<dbReference type="InterPro" id="IPR017868">
    <property type="entry name" value="Filamin/ABP280_repeat-like"/>
</dbReference>
<keyword evidence="4" id="KW-0472">Membrane</keyword>
<dbReference type="SUPFAM" id="SSF81296">
    <property type="entry name" value="E set domains"/>
    <property type="match status" value="1"/>
</dbReference>
<dbReference type="Pfam" id="PF17963">
    <property type="entry name" value="Big_9"/>
    <property type="match status" value="1"/>
</dbReference>
<feature type="transmembrane region" description="Helical" evidence="4">
    <location>
        <begin position="976"/>
        <end position="998"/>
    </location>
</feature>
<evidence type="ECO:0000256" key="3">
    <source>
        <dbReference type="SAM" id="MobiDB-lite"/>
    </source>
</evidence>
<feature type="domain" description="GEX2 N-terminal Ig-like" evidence="6">
    <location>
        <begin position="140"/>
        <end position="243"/>
    </location>
</feature>
<dbReference type="PANTHER" id="PTHR38537">
    <property type="entry name" value="JITTERBUG, ISOFORM N"/>
    <property type="match status" value="1"/>
</dbReference>
<comment type="caution">
    <text evidence="7">The sequence shown here is derived from an EMBL/GenBank/DDBJ whole genome shotgun (WGS) entry which is preliminary data.</text>
</comment>
<dbReference type="Pfam" id="PF23616">
    <property type="entry name" value="Ig_GEX2_N"/>
    <property type="match status" value="3"/>
</dbReference>
<dbReference type="InterPro" id="IPR014756">
    <property type="entry name" value="Ig_E-set"/>
</dbReference>
<evidence type="ECO:0000259" key="6">
    <source>
        <dbReference type="Pfam" id="PF23616"/>
    </source>
</evidence>
<feature type="repeat" description="Filamin" evidence="2">
    <location>
        <begin position="464"/>
        <end position="570"/>
    </location>
</feature>
<dbReference type="Gene3D" id="2.60.40.3440">
    <property type="match status" value="1"/>
</dbReference>
<dbReference type="Proteomes" id="UP001279734">
    <property type="component" value="Unassembled WGS sequence"/>
</dbReference>
<feature type="signal peptide" evidence="5">
    <location>
        <begin position="1"/>
        <end position="18"/>
    </location>
</feature>
<keyword evidence="5" id="KW-0732">Signal</keyword>
<feature type="domain" description="GEX2 N-terminal Ig-like" evidence="6">
    <location>
        <begin position="251"/>
        <end position="352"/>
    </location>
</feature>
<dbReference type="PROSITE" id="PS50194">
    <property type="entry name" value="FILAMIN_REPEAT"/>
    <property type="match status" value="1"/>
</dbReference>
<evidence type="ECO:0000256" key="5">
    <source>
        <dbReference type="SAM" id="SignalP"/>
    </source>
</evidence>
<reference evidence="7" key="1">
    <citation type="submission" date="2023-05" db="EMBL/GenBank/DDBJ databases">
        <title>Nepenthes gracilis genome sequencing.</title>
        <authorList>
            <person name="Fukushima K."/>
        </authorList>
    </citation>
    <scope>NUCLEOTIDE SEQUENCE</scope>
    <source>
        <strain evidence="7">SING2019-196</strain>
    </source>
</reference>
<evidence type="ECO:0000313" key="8">
    <source>
        <dbReference type="Proteomes" id="UP001279734"/>
    </source>
</evidence>
<feature type="compositionally biased region" description="Polar residues" evidence="3">
    <location>
        <begin position="1017"/>
        <end position="1034"/>
    </location>
</feature>
<gene>
    <name evidence="7" type="ORF">Nepgr_010134</name>
</gene>
<keyword evidence="1" id="KW-0677">Repeat</keyword>
<protein>
    <recommendedName>
        <fullName evidence="6">GEX2 N-terminal Ig-like domain-containing protein</fullName>
    </recommendedName>
</protein>
<dbReference type="EMBL" id="BSYO01000008">
    <property type="protein sequence ID" value="GMH08294.1"/>
    <property type="molecule type" value="Genomic_DNA"/>
</dbReference>
<feature type="domain" description="GEX2 N-terminal Ig-like" evidence="6">
    <location>
        <begin position="30"/>
        <end position="129"/>
    </location>
</feature>
<dbReference type="PANTHER" id="PTHR38537:SF8">
    <property type="entry name" value="FILAMIN-A"/>
    <property type="match status" value="1"/>
</dbReference>
<evidence type="ECO:0000313" key="7">
    <source>
        <dbReference type="EMBL" id="GMH08294.1"/>
    </source>
</evidence>
<evidence type="ECO:0000256" key="1">
    <source>
        <dbReference type="ARBA" id="ARBA00022737"/>
    </source>
</evidence>
<dbReference type="Gene3D" id="2.60.40.10">
    <property type="entry name" value="Immunoglobulins"/>
    <property type="match status" value="2"/>
</dbReference>
<proteinExistence type="predicted"/>
<keyword evidence="4" id="KW-1133">Transmembrane helix</keyword>
<dbReference type="GO" id="GO:0048235">
    <property type="term" value="P:pollen sperm cell differentiation"/>
    <property type="evidence" value="ECO:0007669"/>
    <property type="project" value="TreeGrafter"/>
</dbReference>
<dbReference type="InterPro" id="IPR044801">
    <property type="entry name" value="Filamin"/>
</dbReference>
<keyword evidence="4" id="KW-0812">Transmembrane</keyword>
<organism evidence="7 8">
    <name type="scientific">Nepenthes gracilis</name>
    <name type="common">Slender pitcher plant</name>
    <dbReference type="NCBI Taxonomy" id="150966"/>
    <lineage>
        <taxon>Eukaryota</taxon>
        <taxon>Viridiplantae</taxon>
        <taxon>Streptophyta</taxon>
        <taxon>Embryophyta</taxon>
        <taxon>Tracheophyta</taxon>
        <taxon>Spermatophyta</taxon>
        <taxon>Magnoliopsida</taxon>
        <taxon>eudicotyledons</taxon>
        <taxon>Gunneridae</taxon>
        <taxon>Pentapetalae</taxon>
        <taxon>Caryophyllales</taxon>
        <taxon>Nepenthaceae</taxon>
        <taxon>Nepenthes</taxon>
    </lineage>
</organism>
<accession>A0AAD3XL10</accession>
<dbReference type="InterPro" id="IPR056434">
    <property type="entry name" value="Ig_GEX2_N"/>
</dbReference>
<dbReference type="AlphaFoldDB" id="A0AAD3XL10"/>
<feature type="compositionally biased region" description="Low complexity" evidence="3">
    <location>
        <begin position="1071"/>
        <end position="1086"/>
    </location>
</feature>
<evidence type="ECO:0000256" key="2">
    <source>
        <dbReference type="PROSITE-ProRule" id="PRU00087"/>
    </source>
</evidence>
<sequence length="1104" mass="120775">MAARMFLYAILMLSSANASELAKSNDAPKPGFAFSWLDDNNIFIAGDTATIKIKILGNFDPGGYEHAFIPVVSINGKAGNSTFISGLAMNFGGDPSSWTISFTPILDGVFNILITDAYFGVLDSSLHFYANPGPMHPAVSIASWMDSVNNFVAGTRGVVLILPKDAFGNNVPSTKAELNSYVFNISAFYTDGSPASVLSVTSLGWNTYGYLRIEFIAATAGNLLLHIERENQTLRGSPLPFKVIPGPLDISKCVANWNFETNTLQLFSKAEIFIHQLDQFGNLVPGLYTFDAEVVEKGTNLSIPVGDLLFSEMSPGIQLLSFTALETGNFLLMIYDVKHNQSISNMPYDFKVFVGYCDGSNSAINGSGLNSSVAGDMAKFSVFLNDEYQYPSPIELGNLRVQIMHETHSYSVLPAIHAIKTINGSRFPWQYSFDAISLVEVSPAPSMNQNNTSAGNSKILANAYEEVRAGDVNITLSGVVKYSPQVQKKMKNEIIVRLMDSFYNPVLGGQSKLKLEIGSINDSGFKTWTFVDNNDGSYIGHYLLKDVGSYELCASFDGHRFLPCPFGVNAYSSEYFPRAYDDSVSVWEDESIVFNALGNDYFAGGNATILELSHPLHGSVLQIGKLFRYTPYKGFYGNDSFSYTILDVNGNVATASVNISILSIPPQFVSFQAQLHATEDVISPKFGGFPGFEITYPNLTENISVTVSPKSGTVSLSPMLMQFWEPIWSGFSVIKVDEEVKGLALAGHVEVINIALQSIQYIGNENFYGEDTIKISTSNNNGVNDLNVSVFVEPVNDPPFIHTPDYILLEDNGHENGSLIYDQKRDKFEFLVGDPDLSNFPGDKSHFVVMFSMEVSSGVLEATLPAELINTTEIKLKNSYQWQPLQTFVTIARHFMVKAKGLRYHGTIDDCNSIIQQLKYHVHGGDYGTVLKMTVNDMGNYGCYPDCAENISKPLLVEADINLIKRRPMSSKAAQALGSAIIIEFIVVLSLGVILLFYTCKCAIALVNEQRSRPNSKKTTMTPGVQTSDEQTSSPNWLKKAASFAGCCQGTSEFSGKPFKFGQQLWPRTQGGASRKSAGRSSGSSGDQAPAASFRSLLIEKDAK</sequence>
<feature type="chain" id="PRO_5042201007" description="GEX2 N-terminal Ig-like domain-containing protein" evidence="5">
    <location>
        <begin position="19"/>
        <end position="1104"/>
    </location>
</feature>